<dbReference type="InterPro" id="IPR029063">
    <property type="entry name" value="SAM-dependent_MTases_sf"/>
</dbReference>
<dbReference type="AlphaFoldDB" id="A0A1F5BVN3"/>
<dbReference type="InterPro" id="IPR029044">
    <property type="entry name" value="Nucleotide-diphossugar_trans"/>
</dbReference>
<accession>A0A1F5BVN3</accession>
<dbReference type="SUPFAM" id="SSF53448">
    <property type="entry name" value="Nucleotide-diphospho-sugar transferases"/>
    <property type="match status" value="1"/>
</dbReference>
<dbReference type="Gene3D" id="3.40.50.150">
    <property type="entry name" value="Vaccinia Virus protein VP39"/>
    <property type="match status" value="1"/>
</dbReference>
<dbReference type="STRING" id="1797298.A2988_04155"/>
<dbReference type="InterPro" id="IPR008884">
    <property type="entry name" value="TylF_MeTrfase"/>
</dbReference>
<evidence type="ECO:0008006" key="3">
    <source>
        <dbReference type="Google" id="ProtNLM"/>
    </source>
</evidence>
<protein>
    <recommendedName>
        <fullName evidence="3">Methyltransferase</fullName>
    </recommendedName>
</protein>
<reference evidence="1 2" key="1">
    <citation type="journal article" date="2016" name="Nat. Commun.">
        <title>Thousands of microbial genomes shed light on interconnected biogeochemical processes in an aquifer system.</title>
        <authorList>
            <person name="Anantharaman K."/>
            <person name="Brown C.T."/>
            <person name="Hug L.A."/>
            <person name="Sharon I."/>
            <person name="Castelle C.J."/>
            <person name="Probst A.J."/>
            <person name="Thomas B.C."/>
            <person name="Singh A."/>
            <person name="Wilkins M.J."/>
            <person name="Karaoz U."/>
            <person name="Brodie E.L."/>
            <person name="Williams K.H."/>
            <person name="Hubbard S.S."/>
            <person name="Banfield J.F."/>
        </authorList>
    </citation>
    <scope>NUCLEOTIDE SEQUENCE [LARGE SCALE GENOMIC DNA]</scope>
</reference>
<dbReference type="SUPFAM" id="SSF53335">
    <property type="entry name" value="S-adenosyl-L-methionine-dependent methyltransferases"/>
    <property type="match status" value="1"/>
</dbReference>
<evidence type="ECO:0000313" key="1">
    <source>
        <dbReference type="EMBL" id="OGD34665.1"/>
    </source>
</evidence>
<evidence type="ECO:0000313" key="2">
    <source>
        <dbReference type="Proteomes" id="UP000176650"/>
    </source>
</evidence>
<name>A0A1F5BVN3_9BACT</name>
<dbReference type="EMBL" id="MEYS01000001">
    <property type="protein sequence ID" value="OGD34665.1"/>
    <property type="molecule type" value="Genomic_DNA"/>
</dbReference>
<dbReference type="Gene3D" id="3.90.550.10">
    <property type="entry name" value="Spore Coat Polysaccharide Biosynthesis Protein SpsA, Chain A"/>
    <property type="match status" value="1"/>
</dbReference>
<sequence>MAFNRANITQRVFDEIRKAKPKQFFMAVDGPRDSRPGEDKLCQATRDIVKQVDWDCEVKTYFPEKNAGIQGVRSGPTVAINWFFEHVESGIIFEDDCLPHPSFFTFCSEMLDYYKDDEKVMHISGDNFQFGRKRGVASYYFSIYPSTWGWATWRRAWKHFDPTLASFPQFRDENRIAKIIKEQDEQKVWLDTFKKEYYGEWKTWDYEWMYAIFSRGGLCAIPNVNLISNIGFGAQSTHTSFTESRFANIPTRAMQLPLTHPAKIAAHAEADRFIFETMFASKKPLAKKIKDWAFRITPRPIKDAAKAILHMRSRKAFVALRNKYSDFSMIPRDIFVENLHLAKSFSWVKGCVVECGVWRGGMIAAMAEILDKNRSYYLFDSFEGLPPAKDIDGVRATAWQNDTSSKIYFDNCKAEIGFAEKAMALSGAKKHHIVKGWFADMLKDFKPDSPIAILRLDGDWYDSTMQCLEGLYKYVAKGGVIIIDDYYTWPGCSKAVHDFLSRNQLSDVIRHTQGGVCYIIKQS</sequence>
<dbReference type="Pfam" id="PF05711">
    <property type="entry name" value="TylF"/>
    <property type="match status" value="1"/>
</dbReference>
<dbReference type="Proteomes" id="UP000176650">
    <property type="component" value="Unassembled WGS sequence"/>
</dbReference>
<comment type="caution">
    <text evidence="1">The sequence shown here is derived from an EMBL/GenBank/DDBJ whole genome shotgun (WGS) entry which is preliminary data.</text>
</comment>
<dbReference type="PANTHER" id="PTHR40036:SF1">
    <property type="entry name" value="MACROCIN O-METHYLTRANSFERASE"/>
    <property type="match status" value="1"/>
</dbReference>
<organism evidence="1 2">
    <name type="scientific">Candidatus Azambacteria bacterium RIFCSPLOWO2_01_FULL_46_25</name>
    <dbReference type="NCBI Taxonomy" id="1797298"/>
    <lineage>
        <taxon>Bacteria</taxon>
        <taxon>Candidatus Azamiibacteriota</taxon>
    </lineage>
</organism>
<proteinExistence type="predicted"/>
<gene>
    <name evidence="1" type="ORF">A2988_04155</name>
</gene>
<dbReference type="PANTHER" id="PTHR40036">
    <property type="entry name" value="MACROCIN O-METHYLTRANSFERASE"/>
    <property type="match status" value="1"/>
</dbReference>